<dbReference type="InterPro" id="IPR013150">
    <property type="entry name" value="TFIIB_cyclin"/>
</dbReference>
<dbReference type="InterPro" id="IPR023486">
    <property type="entry name" value="TFIIB_CS"/>
</dbReference>
<dbReference type="Pfam" id="PF08271">
    <property type="entry name" value="Zn_Ribbon_TF"/>
    <property type="match status" value="1"/>
</dbReference>
<name>A0A1Q6DXA1_METT1</name>
<proteinExistence type="inferred from homology"/>
<comment type="caution">
    <text evidence="13">The sequence shown here is derived from an EMBL/GenBank/DDBJ whole genome shotgun (WGS) entry which is preliminary data.</text>
</comment>
<dbReference type="SUPFAM" id="SSF47954">
    <property type="entry name" value="Cyclin-like"/>
    <property type="match status" value="2"/>
</dbReference>
<organism evidence="13 14">
    <name type="scientific">Methanohalarchaeum thermophilum</name>
    <dbReference type="NCBI Taxonomy" id="1903181"/>
    <lineage>
        <taxon>Archaea</taxon>
        <taxon>Methanobacteriati</taxon>
        <taxon>Methanobacteriota</taxon>
        <taxon>Methanonatronarchaeia</taxon>
        <taxon>Methanonatronarchaeales</taxon>
        <taxon>Methanonatronarchaeaceae</taxon>
        <taxon>Candidatus Methanohalarchaeum</taxon>
    </lineage>
</organism>
<dbReference type="FunCoup" id="A0A1Q6DXA1">
    <property type="interactions" value="2"/>
</dbReference>
<dbReference type="Pfam" id="PF00382">
    <property type="entry name" value="TFIIB"/>
    <property type="match status" value="2"/>
</dbReference>
<evidence type="ECO:0000256" key="3">
    <source>
        <dbReference type="ARBA" id="ARBA00022723"/>
    </source>
</evidence>
<dbReference type="GO" id="GO:0008270">
    <property type="term" value="F:zinc ion binding"/>
    <property type="evidence" value="ECO:0007669"/>
    <property type="project" value="UniProtKB-UniRule"/>
</dbReference>
<comment type="function">
    <text evidence="9 10">Stabilizes TBP binding to an archaeal box-A promoter. Also responsible for recruiting RNA polymerase II to the pre-initiation complex (DNA-TBP-TFIIB).</text>
</comment>
<dbReference type="InterPro" id="IPR000812">
    <property type="entry name" value="TFIIB"/>
</dbReference>
<dbReference type="PROSITE" id="PS51134">
    <property type="entry name" value="ZF_TFIIB"/>
    <property type="match status" value="1"/>
</dbReference>
<dbReference type="PANTHER" id="PTHR11618">
    <property type="entry name" value="TRANSCRIPTION INITIATION FACTOR IIB-RELATED"/>
    <property type="match status" value="1"/>
</dbReference>
<evidence type="ECO:0000256" key="8">
    <source>
        <dbReference type="ARBA" id="ARBA00023163"/>
    </source>
</evidence>
<feature type="repeat" description="1" evidence="10">
    <location>
        <begin position="141"/>
        <end position="224"/>
    </location>
</feature>
<keyword evidence="4 10" id="KW-0677">Repeat</keyword>
<dbReference type="InterPro" id="IPR036915">
    <property type="entry name" value="Cyclin-like_sf"/>
</dbReference>
<dbReference type="GO" id="GO:0003700">
    <property type="term" value="F:DNA-binding transcription factor activity"/>
    <property type="evidence" value="ECO:0007669"/>
    <property type="project" value="UniProtKB-UniRule"/>
</dbReference>
<keyword evidence="6 10" id="KW-0862">Zinc</keyword>
<dbReference type="InterPro" id="IPR023484">
    <property type="entry name" value="TFIIB_arc"/>
</dbReference>
<dbReference type="InterPro" id="IPR013137">
    <property type="entry name" value="Znf_TFIIB"/>
</dbReference>
<dbReference type="CDD" id="cd20550">
    <property type="entry name" value="CYCLIN_TFIIB_archaea_like_rpt2"/>
    <property type="match status" value="1"/>
</dbReference>
<dbReference type="Gene3D" id="1.10.472.10">
    <property type="entry name" value="Cyclin-like"/>
    <property type="match status" value="1"/>
</dbReference>
<accession>A0A1Q6DXA1</accession>
<dbReference type="InterPro" id="IPR013763">
    <property type="entry name" value="Cyclin-like_dom"/>
</dbReference>
<dbReference type="PRINTS" id="PR00685">
    <property type="entry name" value="TIFACTORIIB"/>
</dbReference>
<dbReference type="GO" id="GO:0070897">
    <property type="term" value="P:transcription preinitiation complex assembly"/>
    <property type="evidence" value="ECO:0007669"/>
    <property type="project" value="InterPro"/>
</dbReference>
<gene>
    <name evidence="10" type="primary">tfb</name>
    <name evidence="13" type="ORF">BTN85_1505</name>
</gene>
<dbReference type="SUPFAM" id="SSF57783">
    <property type="entry name" value="Zinc beta-ribbon"/>
    <property type="match status" value="1"/>
</dbReference>
<dbReference type="NCBIfam" id="NF001658">
    <property type="entry name" value="PRK00423.1"/>
    <property type="match status" value="1"/>
</dbReference>
<feature type="binding site" evidence="10">
    <location>
        <position position="29"/>
    </location>
    <ligand>
        <name>Zn(2+)</name>
        <dbReference type="ChEBI" id="CHEBI:29105"/>
    </ligand>
</feature>
<feature type="binding site" evidence="10">
    <location>
        <position position="32"/>
    </location>
    <ligand>
        <name>Zn(2+)</name>
        <dbReference type="ChEBI" id="CHEBI:29105"/>
    </ligand>
</feature>
<dbReference type="HAMAP" id="MF_00383">
    <property type="entry name" value="TF2B_arch"/>
    <property type="match status" value="1"/>
</dbReference>
<feature type="binding site" evidence="10">
    <location>
        <position position="47"/>
    </location>
    <ligand>
        <name>Zn(2+)</name>
        <dbReference type="ChEBI" id="CHEBI:29105"/>
    </ligand>
</feature>
<dbReference type="GO" id="GO:0017025">
    <property type="term" value="F:TBP-class protein binding"/>
    <property type="evidence" value="ECO:0007669"/>
    <property type="project" value="InterPro"/>
</dbReference>
<evidence type="ECO:0000256" key="2">
    <source>
        <dbReference type="ARBA" id="ARBA00013932"/>
    </source>
</evidence>
<dbReference type="FunFam" id="1.10.472.170:FF:000001">
    <property type="entry name" value="Transcription initiation factor IIB"/>
    <property type="match status" value="1"/>
</dbReference>
<keyword evidence="7 10" id="KW-0805">Transcription regulation</keyword>
<feature type="repeat" description="2" evidence="10">
    <location>
        <begin position="235"/>
        <end position="316"/>
    </location>
</feature>
<evidence type="ECO:0000256" key="4">
    <source>
        <dbReference type="ARBA" id="ARBA00022737"/>
    </source>
</evidence>
<dbReference type="GO" id="GO:0097550">
    <property type="term" value="C:transcription preinitiation complex"/>
    <property type="evidence" value="ECO:0007669"/>
    <property type="project" value="TreeGrafter"/>
</dbReference>
<sequence length="322" mass="36453">MTGNISKEERIKGEFIPESIGGYEKIGKCPECGSKLYLDSERAELICEECGLVVEDSFIDPGPEWRAFDEKERENKSRVGSPMTYTLHDKGLSTMIDTKNKDSYGSKIPSNKKTKLYRLRKWQKRARVKDSTERNLLFALGELDRMSSQLNLPKNLRETAALIYRKAVDENLIQGRSIEGVSAASLYASCRKLDVPRTLEEIAEVSRISKKEIGRTFRFISRKLNLDLNIVSPRDFIPRFCSKLNLSEKVKEKAKKIIHKAEEKNILSGKGPTGIAASSIYIASIECGEKKTQKEIAEIASVTKVTIRNRYKELVKKLGINL</sequence>
<evidence type="ECO:0000256" key="1">
    <source>
        <dbReference type="ARBA" id="ARBA00010857"/>
    </source>
</evidence>
<protein>
    <recommendedName>
        <fullName evidence="2 10">Transcription initiation factor IIB</fullName>
        <shortName evidence="10">TFIIB</shortName>
    </recommendedName>
</protein>
<evidence type="ECO:0000259" key="12">
    <source>
        <dbReference type="PROSITE" id="PS51134"/>
    </source>
</evidence>
<dbReference type="PROSITE" id="PS00782">
    <property type="entry name" value="TFIIB"/>
    <property type="match status" value="1"/>
</dbReference>
<reference evidence="13" key="1">
    <citation type="submission" date="2016-12" db="EMBL/GenBank/DDBJ databases">
        <title>Discovery of methanogenic haloarchaea.</title>
        <authorList>
            <person name="Sorokin D.Y."/>
            <person name="Makarova K.S."/>
            <person name="Abbas B."/>
            <person name="Ferrer M."/>
            <person name="Golyshin P.N."/>
        </authorList>
    </citation>
    <scope>NUCLEOTIDE SEQUENCE [LARGE SCALE GENOMIC DNA]</scope>
    <source>
        <strain evidence="13">HMET1</strain>
    </source>
</reference>
<dbReference type="InParanoid" id="A0A1Q6DXA1"/>
<dbReference type="AlphaFoldDB" id="A0A1Q6DXA1"/>
<evidence type="ECO:0000313" key="13">
    <source>
        <dbReference type="EMBL" id="OKY78999.1"/>
    </source>
</evidence>
<evidence type="ECO:0000256" key="11">
    <source>
        <dbReference type="PROSITE-ProRule" id="PRU00469"/>
    </source>
</evidence>
<dbReference type="STRING" id="1903181.BTN85_1505"/>
<dbReference type="Gene3D" id="1.10.472.170">
    <property type="match status" value="1"/>
</dbReference>
<feature type="binding site" evidence="10">
    <location>
        <position position="50"/>
    </location>
    <ligand>
        <name>Zn(2+)</name>
        <dbReference type="ChEBI" id="CHEBI:29105"/>
    </ligand>
</feature>
<keyword evidence="8 10" id="KW-0804">Transcription</keyword>
<dbReference type="Proteomes" id="UP000185744">
    <property type="component" value="Unassembled WGS sequence"/>
</dbReference>
<dbReference type="EMBL" id="MSDW01000001">
    <property type="protein sequence ID" value="OKY78999.1"/>
    <property type="molecule type" value="Genomic_DNA"/>
</dbReference>
<evidence type="ECO:0000256" key="5">
    <source>
        <dbReference type="ARBA" id="ARBA00022771"/>
    </source>
</evidence>
<evidence type="ECO:0000256" key="6">
    <source>
        <dbReference type="ARBA" id="ARBA00022833"/>
    </source>
</evidence>
<evidence type="ECO:0000313" key="14">
    <source>
        <dbReference type="Proteomes" id="UP000185744"/>
    </source>
</evidence>
<keyword evidence="14" id="KW-1185">Reference proteome</keyword>
<evidence type="ECO:0000256" key="10">
    <source>
        <dbReference type="HAMAP-Rule" id="MF_00383"/>
    </source>
</evidence>
<keyword evidence="3 10" id="KW-0479">Metal-binding</keyword>
<evidence type="ECO:0000256" key="9">
    <source>
        <dbReference type="ARBA" id="ARBA00053882"/>
    </source>
</evidence>
<dbReference type="PANTHER" id="PTHR11618:SF13">
    <property type="entry name" value="TRANSCRIPTION INITIATION FACTOR IIB"/>
    <property type="match status" value="1"/>
</dbReference>
<keyword evidence="5 11" id="KW-0863">Zinc-finger</keyword>
<evidence type="ECO:0000256" key="7">
    <source>
        <dbReference type="ARBA" id="ARBA00023015"/>
    </source>
</evidence>
<dbReference type="FunFam" id="1.10.472.10:FF:000023">
    <property type="entry name" value="Transcription initiation factor IIB"/>
    <property type="match status" value="1"/>
</dbReference>
<comment type="similarity">
    <text evidence="1 10">Belongs to the TFIIB family.</text>
</comment>
<dbReference type="CDD" id="cd20549">
    <property type="entry name" value="CYCLIN_TFIIB_archaea_like_rpt1"/>
    <property type="match status" value="1"/>
</dbReference>
<dbReference type="GO" id="GO:0003743">
    <property type="term" value="F:translation initiation factor activity"/>
    <property type="evidence" value="ECO:0007669"/>
    <property type="project" value="UniProtKB-KW"/>
</dbReference>
<dbReference type="SMART" id="SM00385">
    <property type="entry name" value="CYCLIN"/>
    <property type="match status" value="2"/>
</dbReference>
<feature type="domain" description="TFIIB-type" evidence="12">
    <location>
        <begin position="24"/>
        <end position="55"/>
    </location>
</feature>